<evidence type="ECO:0000313" key="6">
    <source>
        <dbReference type="EMBL" id="VEU22841.1"/>
    </source>
</evidence>
<dbReference type="PROSITE" id="PS50102">
    <property type="entry name" value="RRM"/>
    <property type="match status" value="1"/>
</dbReference>
<dbReference type="InterPro" id="IPR035979">
    <property type="entry name" value="RBD_domain_sf"/>
</dbReference>
<dbReference type="GO" id="GO:0071007">
    <property type="term" value="C:U2-type catalytic step 2 spliceosome"/>
    <property type="evidence" value="ECO:0007669"/>
    <property type="project" value="TreeGrafter"/>
</dbReference>
<feature type="domain" description="RRM" evidence="5">
    <location>
        <begin position="181"/>
        <end position="265"/>
    </location>
</feature>
<evidence type="ECO:0000256" key="2">
    <source>
        <dbReference type="ARBA" id="ARBA00022884"/>
    </source>
</evidence>
<evidence type="ECO:0000256" key="3">
    <source>
        <dbReference type="ARBA" id="ARBA00025609"/>
    </source>
</evidence>
<evidence type="ECO:0000259" key="5">
    <source>
        <dbReference type="PROSITE" id="PS50102"/>
    </source>
</evidence>
<dbReference type="GO" id="GO:0000974">
    <property type="term" value="C:Prp19 complex"/>
    <property type="evidence" value="ECO:0007669"/>
    <property type="project" value="TreeGrafter"/>
</dbReference>
<sequence length="326" mass="37263">MTRDRDGAQCKICTRPFTVFKWAPRKGGAFKRTVICLTCARAKNCCQSCMLDLSLGIDLNTRDHLLKMAGESEGGNIEIVHNAKNEVARIYNAEQLDRKFNREDDERGVKTDSGDRAKLLLGKIEKVVEGGKKRKRRDETRNRHDETRKNVNITKGDLLKLCKNLPFNGSLNHIPKNEQIKTFFLFGVNDETTDYSIKEYFGDLLGDRKVIESVFVNTRGKFGFVEFINREIAEMAAKKMKKDGDDKATLFVLNRVPIRVCWAGKTVTSGSDYSNIELDKIGQLVRKQMIKLAKGGEDVKKEVKKEVRKEKRRKVEYKALGDYEID</sequence>
<gene>
    <name evidence="6" type="ORF">BRENAR_LOCUS3572</name>
</gene>
<dbReference type="GO" id="GO:0017070">
    <property type="term" value="F:U6 snRNA binding"/>
    <property type="evidence" value="ECO:0007669"/>
    <property type="project" value="TreeGrafter"/>
</dbReference>
<dbReference type="InterPro" id="IPR000504">
    <property type="entry name" value="RRM_dom"/>
</dbReference>
<dbReference type="PANTHER" id="PTHR14089">
    <property type="entry name" value="PRE-MRNA-SPLICING FACTOR RBM22"/>
    <property type="match status" value="1"/>
</dbReference>
<dbReference type="STRING" id="13370.A0A448YPL6"/>
<protein>
    <recommendedName>
        <fullName evidence="1">Pre-mRNA-splicing factor SLT11</fullName>
    </recommendedName>
</protein>
<evidence type="ECO:0000256" key="4">
    <source>
        <dbReference type="PROSITE-ProRule" id="PRU00176"/>
    </source>
</evidence>
<dbReference type="InterPro" id="IPR012677">
    <property type="entry name" value="Nucleotide-bd_a/b_plait_sf"/>
</dbReference>
<name>A0A448YPL6_BRENA</name>
<proteinExistence type="predicted"/>
<dbReference type="PANTHER" id="PTHR14089:SF6">
    <property type="entry name" value="PRE-MRNA-SPLICING FACTOR RBM22"/>
    <property type="match status" value="1"/>
</dbReference>
<accession>A0A448YPL6</accession>
<evidence type="ECO:0000313" key="7">
    <source>
        <dbReference type="Proteomes" id="UP000290900"/>
    </source>
</evidence>
<dbReference type="FunCoup" id="A0A448YPL6">
    <property type="interactions" value="154"/>
</dbReference>
<dbReference type="SUPFAM" id="SSF54928">
    <property type="entry name" value="RNA-binding domain, RBD"/>
    <property type="match status" value="1"/>
</dbReference>
<keyword evidence="2 4" id="KW-0694">RNA-binding</keyword>
<reference evidence="6 7" key="1">
    <citation type="submission" date="2018-12" db="EMBL/GenBank/DDBJ databases">
        <authorList>
            <person name="Tiukova I."/>
            <person name="Dainat J."/>
        </authorList>
    </citation>
    <scope>NUCLEOTIDE SEQUENCE [LARGE SCALE GENOMIC DNA]</scope>
</reference>
<dbReference type="EMBL" id="CAACVR010000031">
    <property type="protein sequence ID" value="VEU22841.1"/>
    <property type="molecule type" value="Genomic_DNA"/>
</dbReference>
<dbReference type="Gene3D" id="3.30.70.330">
    <property type="match status" value="1"/>
</dbReference>
<keyword evidence="7" id="KW-1185">Reference proteome</keyword>
<dbReference type="GO" id="GO:0071006">
    <property type="term" value="C:U2-type catalytic step 1 spliceosome"/>
    <property type="evidence" value="ECO:0007669"/>
    <property type="project" value="TreeGrafter"/>
</dbReference>
<dbReference type="Pfam" id="PF21369">
    <property type="entry name" value="STL11_N"/>
    <property type="match status" value="1"/>
</dbReference>
<dbReference type="AlphaFoldDB" id="A0A448YPL6"/>
<dbReference type="GO" id="GO:0036002">
    <property type="term" value="F:pre-mRNA binding"/>
    <property type="evidence" value="ECO:0007669"/>
    <property type="project" value="TreeGrafter"/>
</dbReference>
<comment type="function">
    <text evidence="3">Involved in pre-mRNA splicing. Facilitates the cooperative formation of U2/U6 helix II in association with stem II in the spliceosome. Binds to RNA.</text>
</comment>
<dbReference type="OrthoDB" id="10259600at2759"/>
<evidence type="ECO:0000256" key="1">
    <source>
        <dbReference type="ARBA" id="ARBA00019060"/>
    </source>
</evidence>
<dbReference type="Proteomes" id="UP000290900">
    <property type="component" value="Unassembled WGS sequence"/>
</dbReference>
<dbReference type="InterPro" id="IPR039171">
    <property type="entry name" value="Cwc2/Slt11"/>
</dbReference>
<dbReference type="InterPro" id="IPR048995">
    <property type="entry name" value="STL11/RBM22-like_N"/>
</dbReference>
<dbReference type="InParanoid" id="A0A448YPL6"/>
<organism evidence="6 7">
    <name type="scientific">Brettanomyces naardenensis</name>
    <name type="common">Yeast</name>
    <dbReference type="NCBI Taxonomy" id="13370"/>
    <lineage>
        <taxon>Eukaryota</taxon>
        <taxon>Fungi</taxon>
        <taxon>Dikarya</taxon>
        <taxon>Ascomycota</taxon>
        <taxon>Saccharomycotina</taxon>
        <taxon>Pichiomycetes</taxon>
        <taxon>Pichiales</taxon>
        <taxon>Pichiaceae</taxon>
        <taxon>Brettanomyces</taxon>
    </lineage>
</organism>